<keyword evidence="2" id="KW-1185">Reference proteome</keyword>
<proteinExistence type="predicted"/>
<evidence type="ECO:0000313" key="1">
    <source>
        <dbReference type="EMBL" id="KZP23530.1"/>
    </source>
</evidence>
<dbReference type="OrthoDB" id="3893071at2759"/>
<reference evidence="1 2" key="1">
    <citation type="journal article" date="2016" name="Mol. Biol. Evol.">
        <title>Comparative Genomics of Early-Diverging Mushroom-Forming Fungi Provides Insights into the Origins of Lignocellulose Decay Capabilities.</title>
        <authorList>
            <person name="Nagy L.G."/>
            <person name="Riley R."/>
            <person name="Tritt A."/>
            <person name="Adam C."/>
            <person name="Daum C."/>
            <person name="Floudas D."/>
            <person name="Sun H."/>
            <person name="Yadav J.S."/>
            <person name="Pangilinan J."/>
            <person name="Larsson K.H."/>
            <person name="Matsuura K."/>
            <person name="Barry K."/>
            <person name="Labutti K."/>
            <person name="Kuo R."/>
            <person name="Ohm R.A."/>
            <person name="Bhattacharya S.S."/>
            <person name="Shirouzu T."/>
            <person name="Yoshinaga Y."/>
            <person name="Martin F.M."/>
            <person name="Grigoriev I.V."/>
            <person name="Hibbett D.S."/>
        </authorList>
    </citation>
    <scope>NUCLEOTIDE SEQUENCE [LARGE SCALE GENOMIC DNA]</scope>
    <source>
        <strain evidence="1 2">CBS 109695</strain>
    </source>
</reference>
<dbReference type="InterPro" id="IPR011333">
    <property type="entry name" value="SKP1/BTB/POZ_sf"/>
</dbReference>
<gene>
    <name evidence="1" type="ORF">FIBSPDRAFT_786044</name>
</gene>
<evidence type="ECO:0000313" key="2">
    <source>
        <dbReference type="Proteomes" id="UP000076532"/>
    </source>
</evidence>
<name>A0A166M133_9AGAM</name>
<dbReference type="Proteomes" id="UP000076532">
    <property type="component" value="Unassembled WGS sequence"/>
</dbReference>
<evidence type="ECO:0008006" key="3">
    <source>
        <dbReference type="Google" id="ProtNLM"/>
    </source>
</evidence>
<dbReference type="AlphaFoldDB" id="A0A166M133"/>
<accession>A0A166M133</accession>
<dbReference type="Gene3D" id="3.30.710.10">
    <property type="entry name" value="Potassium Channel Kv1.1, Chain A"/>
    <property type="match status" value="1"/>
</dbReference>
<protein>
    <recommendedName>
        <fullName evidence="3">BTB domain-containing protein</fullName>
    </recommendedName>
</protein>
<sequence>MQPLPPTRSESLWLEDGSIVLQAEGKQFKVYRGLLALQSTVFEDMFAFPQPPSGEELVEGCSIVHLSDSAVDVEFVLEEIFLRRWLAPAGGPIPIAAIAAFLRLGNKYDIQTLHREAIRRLAIEYPTNLAGFDQILHGCQRCNDVMKYEQWSHVDVANLAREQNLLALLPIALFWICRLWHADALPVATKGQKRADKTISALSPINERACLQAYHILVNLKERNTYSWVFSPPSAYPGCTTPILGAAAGITQCRIAREELLRSLLFPAAVIGCILKWEDEWEEGMCAHCIAVAEQRHGEGRQQSWDALPGVFGLPGWEELIKDLAVAV</sequence>
<organism evidence="1 2">
    <name type="scientific">Athelia psychrophila</name>
    <dbReference type="NCBI Taxonomy" id="1759441"/>
    <lineage>
        <taxon>Eukaryota</taxon>
        <taxon>Fungi</taxon>
        <taxon>Dikarya</taxon>
        <taxon>Basidiomycota</taxon>
        <taxon>Agaricomycotina</taxon>
        <taxon>Agaricomycetes</taxon>
        <taxon>Agaricomycetidae</taxon>
        <taxon>Atheliales</taxon>
        <taxon>Atheliaceae</taxon>
        <taxon>Athelia</taxon>
    </lineage>
</organism>
<dbReference type="CDD" id="cd18186">
    <property type="entry name" value="BTB_POZ_ZBTB_KLHL-like"/>
    <property type="match status" value="1"/>
</dbReference>
<dbReference type="EMBL" id="KV417532">
    <property type="protein sequence ID" value="KZP23530.1"/>
    <property type="molecule type" value="Genomic_DNA"/>
</dbReference>